<organism evidence="3 4">
    <name type="scientific">Thauera terpenica 58Eu</name>
    <dbReference type="NCBI Taxonomy" id="1348657"/>
    <lineage>
        <taxon>Bacteria</taxon>
        <taxon>Pseudomonadati</taxon>
        <taxon>Pseudomonadota</taxon>
        <taxon>Betaproteobacteria</taxon>
        <taxon>Rhodocyclales</taxon>
        <taxon>Zoogloeaceae</taxon>
        <taxon>Thauera</taxon>
    </lineage>
</organism>
<evidence type="ECO:0000256" key="2">
    <source>
        <dbReference type="SAM" id="SignalP"/>
    </source>
</evidence>
<sequence>MKSKLALTPPVSPPRRSRLCLPAALVCPLVCLLTLSATAHALEEGGRARIMPVQDLQTQDMAEQEPKQPSLRSLFVSSHDRGAEPTGPTERRRLNAEERSALHRDLRDAMRGAYPDHSSARSQRR</sequence>
<reference evidence="3 4" key="1">
    <citation type="submission" date="2013-06" db="EMBL/GenBank/DDBJ databases">
        <title>Draft genome sequence of Thauera terpenica.</title>
        <authorList>
            <person name="Liu B."/>
            <person name="Frostegard A.H."/>
            <person name="Shapleigh J.P."/>
        </authorList>
    </citation>
    <scope>NUCLEOTIDE SEQUENCE [LARGE SCALE GENOMIC DNA]</scope>
    <source>
        <strain evidence="3 4">58Eu</strain>
    </source>
</reference>
<feature type="signal peptide" evidence="2">
    <location>
        <begin position="1"/>
        <end position="41"/>
    </location>
</feature>
<dbReference type="STRING" id="1348657.M622_09085"/>
<proteinExistence type="predicted"/>
<gene>
    <name evidence="3" type="ORF">M622_09085</name>
</gene>
<dbReference type="RefSeq" id="WP_021247803.1">
    <property type="nucleotide sequence ID" value="NZ_ATJV01000002.1"/>
</dbReference>
<keyword evidence="2" id="KW-0732">Signal</keyword>
<accession>S9ZI95</accession>
<feature type="region of interest" description="Disordered" evidence="1">
    <location>
        <begin position="57"/>
        <end position="125"/>
    </location>
</feature>
<comment type="caution">
    <text evidence="3">The sequence shown here is derived from an EMBL/GenBank/DDBJ whole genome shotgun (WGS) entry which is preliminary data.</text>
</comment>
<dbReference type="AlphaFoldDB" id="S9ZI95"/>
<evidence type="ECO:0000313" key="3">
    <source>
        <dbReference type="EMBL" id="EPZ17095.1"/>
    </source>
</evidence>
<feature type="chain" id="PRO_5004573725" evidence="2">
    <location>
        <begin position="42"/>
        <end position="125"/>
    </location>
</feature>
<dbReference type="EMBL" id="ATJV01000002">
    <property type="protein sequence ID" value="EPZ17095.1"/>
    <property type="molecule type" value="Genomic_DNA"/>
</dbReference>
<dbReference type="PATRIC" id="fig|1348657.5.peg.346"/>
<evidence type="ECO:0000256" key="1">
    <source>
        <dbReference type="SAM" id="MobiDB-lite"/>
    </source>
</evidence>
<feature type="compositionally biased region" description="Basic and acidic residues" evidence="1">
    <location>
        <begin position="78"/>
        <end position="110"/>
    </location>
</feature>
<name>S9ZI95_9RHOO</name>
<keyword evidence="4" id="KW-1185">Reference proteome</keyword>
<protein>
    <submittedName>
        <fullName evidence="3">Uncharacterized protein</fullName>
    </submittedName>
</protein>
<dbReference type="OrthoDB" id="8527907at2"/>
<evidence type="ECO:0000313" key="4">
    <source>
        <dbReference type="Proteomes" id="UP000015455"/>
    </source>
</evidence>
<dbReference type="Proteomes" id="UP000015455">
    <property type="component" value="Unassembled WGS sequence"/>
</dbReference>